<name>A0AAU7VGJ7_9CAUD</name>
<gene>
    <name evidence="1" type="ORF">vBDshSR26L_111</name>
</gene>
<accession>A0AAU7VGJ7</accession>
<reference evidence="1" key="1">
    <citation type="submission" date="2024-06" db="EMBL/GenBank/DDBJ databases">
        <authorList>
            <person name="Lu L."/>
            <person name="Wei N."/>
            <person name="Zhang R."/>
        </authorList>
    </citation>
    <scope>NUCLEOTIDE SEQUENCE</scope>
</reference>
<sequence>MLKEQLFAHVKAVEAGDQKMETATYGGVLVQNKPPIYAHLTLEFRQENGHKPKPTAAEARKALVTLATYYGKTPAIEADAALVKELGQNFGDVMDAWWQGLQS</sequence>
<organism evidence="1">
    <name type="scientific">Dinoroseobacter phage vB_DshS_R26L</name>
    <dbReference type="NCBI Taxonomy" id="3161158"/>
    <lineage>
        <taxon>Viruses</taxon>
        <taxon>Duplodnaviria</taxon>
        <taxon>Heunggongvirae</taxon>
        <taxon>Uroviricota</taxon>
        <taxon>Caudoviricetes</taxon>
        <taxon>Nanhaivirus</taxon>
    </lineage>
</organism>
<proteinExistence type="predicted"/>
<protein>
    <submittedName>
        <fullName evidence="1">Uncharacterized protein</fullName>
    </submittedName>
</protein>
<dbReference type="EMBL" id="PP882867">
    <property type="protein sequence ID" value="XBW75426.1"/>
    <property type="molecule type" value="Genomic_DNA"/>
</dbReference>
<evidence type="ECO:0000313" key="1">
    <source>
        <dbReference type="EMBL" id="XBW75426.1"/>
    </source>
</evidence>